<accession>A0A212AJS4</accession>
<evidence type="ECO:0000313" key="1">
    <source>
        <dbReference type="EMBL" id="OWJ76774.1"/>
    </source>
</evidence>
<reference evidence="3 4" key="1">
    <citation type="submission" date="2016-11" db="EMBL/GenBank/DDBJ databases">
        <title>Comparison of Traditional DNA-DNA Hybridization with In Silico Genomic Analysis.</title>
        <authorList>
            <person name="Nicholson A.C."/>
            <person name="Sammons S."/>
            <person name="Humrighouse B.W."/>
            <person name="Graziano J."/>
            <person name="Lasker B."/>
            <person name="Whitney A.M."/>
            <person name="Mcquiston J.R."/>
        </authorList>
    </citation>
    <scope>NUCLEOTIDE SEQUENCE [LARGE SCALE GENOMIC DNA]</scope>
    <source>
        <strain evidence="1 4">H1892</strain>
        <strain evidence="2 3">H2381</strain>
    </source>
</reference>
<evidence type="ECO:0000313" key="4">
    <source>
        <dbReference type="Proteomes" id="UP000214673"/>
    </source>
</evidence>
<name>A0A212AJS4_9RHOB</name>
<evidence type="ECO:0000313" key="2">
    <source>
        <dbReference type="EMBL" id="OWJ81728.1"/>
    </source>
</evidence>
<gene>
    <name evidence="2" type="ORF">CDV52_17345</name>
    <name evidence="1" type="ORF">CDV53_07670</name>
</gene>
<evidence type="ECO:0000313" key="3">
    <source>
        <dbReference type="Proteomes" id="UP000196640"/>
    </source>
</evidence>
<organism evidence="2 3">
    <name type="scientific">Haematobacter missouriensis</name>
    <dbReference type="NCBI Taxonomy" id="366616"/>
    <lineage>
        <taxon>Bacteria</taxon>
        <taxon>Pseudomonadati</taxon>
        <taxon>Pseudomonadota</taxon>
        <taxon>Alphaproteobacteria</taxon>
        <taxon>Rhodobacterales</taxon>
        <taxon>Paracoccaceae</taxon>
        <taxon>Haematobacter</taxon>
    </lineage>
</organism>
<dbReference type="Proteomes" id="UP000214673">
    <property type="component" value="Unassembled WGS sequence"/>
</dbReference>
<proteinExistence type="predicted"/>
<dbReference type="EMBL" id="NIPX01000033">
    <property type="protein sequence ID" value="OWJ81728.1"/>
    <property type="molecule type" value="Genomic_DNA"/>
</dbReference>
<dbReference type="Proteomes" id="UP000196640">
    <property type="component" value="Unassembled WGS sequence"/>
</dbReference>
<protein>
    <recommendedName>
        <fullName evidence="5">DUF3987 domain-containing protein</fullName>
    </recommendedName>
</protein>
<dbReference type="InterPro" id="IPR025048">
    <property type="entry name" value="DUF3987"/>
</dbReference>
<dbReference type="STRING" id="366616.CG51_01160"/>
<dbReference type="EMBL" id="NIPV01000024">
    <property type="protein sequence ID" value="OWJ76774.1"/>
    <property type="molecule type" value="Genomic_DNA"/>
</dbReference>
<sequence length="220" mass="23472">MNAPEHTSTFAPEAVPYVAEGPQPLVRDIPRGNPYPVEALGPLRATVEAVQDITQAPAAIAAQSTLAVASLVLQPHANVALLAGSTSPLSLFLLTIADSGERKSSADRLVMLGVRAFEAALDKAYREESVAQAVARDIWSTTRKRLLTEASGSKKDKAAAANADLRALGPEPSAPLVPMITSQDPTLEGLLKLYQIGRPSIGLFSDEGGWVHWRPRHELR</sequence>
<dbReference type="OrthoDB" id="9067983at2"/>
<dbReference type="Pfam" id="PF13148">
    <property type="entry name" value="DUF3987"/>
    <property type="match status" value="1"/>
</dbReference>
<comment type="caution">
    <text evidence="2">The sequence shown here is derived from an EMBL/GenBank/DDBJ whole genome shotgun (WGS) entry which is preliminary data.</text>
</comment>
<keyword evidence="4" id="KW-1185">Reference proteome</keyword>
<dbReference type="RefSeq" id="WP_035744076.1">
    <property type="nucleotide sequence ID" value="NZ_CALUEG010000020.1"/>
</dbReference>
<evidence type="ECO:0008006" key="5">
    <source>
        <dbReference type="Google" id="ProtNLM"/>
    </source>
</evidence>
<dbReference type="AlphaFoldDB" id="A0A212AJS4"/>